<dbReference type="Proteomes" id="UP000054564">
    <property type="component" value="Unassembled WGS sequence"/>
</dbReference>
<name>A0A0L0VQ05_9BASI</name>
<keyword evidence="2" id="KW-1185">Reference proteome</keyword>
<accession>A0A0L0VQ05</accession>
<dbReference type="AlphaFoldDB" id="A0A0L0VQ05"/>
<evidence type="ECO:0000313" key="2">
    <source>
        <dbReference type="Proteomes" id="UP000054564"/>
    </source>
</evidence>
<reference evidence="2" key="1">
    <citation type="submission" date="2014-03" db="EMBL/GenBank/DDBJ databases">
        <title>The Genome Sequence of Puccinia striiformis f. sp. tritici PST-78.</title>
        <authorList>
            <consortium name="The Broad Institute Genome Sequencing Platform"/>
            <person name="Cuomo C."/>
            <person name="Hulbert S."/>
            <person name="Chen X."/>
            <person name="Walker B."/>
            <person name="Young S.K."/>
            <person name="Zeng Q."/>
            <person name="Gargeya S."/>
            <person name="Fitzgerald M."/>
            <person name="Haas B."/>
            <person name="Abouelleil A."/>
            <person name="Alvarado L."/>
            <person name="Arachchi H.M."/>
            <person name="Berlin A.M."/>
            <person name="Chapman S.B."/>
            <person name="Goldberg J."/>
            <person name="Griggs A."/>
            <person name="Gujja S."/>
            <person name="Hansen M."/>
            <person name="Howarth C."/>
            <person name="Imamovic A."/>
            <person name="Larimer J."/>
            <person name="McCowan C."/>
            <person name="Montmayeur A."/>
            <person name="Murphy C."/>
            <person name="Neiman D."/>
            <person name="Pearson M."/>
            <person name="Priest M."/>
            <person name="Roberts A."/>
            <person name="Saif S."/>
            <person name="Shea T."/>
            <person name="Sisk P."/>
            <person name="Sykes S."/>
            <person name="Wortman J."/>
            <person name="Nusbaum C."/>
            <person name="Birren B."/>
        </authorList>
    </citation>
    <scope>NUCLEOTIDE SEQUENCE [LARGE SCALE GENOMIC DNA]</scope>
    <source>
        <strain evidence="2">race PST-78</strain>
    </source>
</reference>
<comment type="caution">
    <text evidence="1">The sequence shown here is derived from an EMBL/GenBank/DDBJ whole genome shotgun (WGS) entry which is preliminary data.</text>
</comment>
<sequence length="87" mass="8997">MSSCGKHPDITSGGPVLAGLGAAAAARLADMASNPIDIWLSGGLVLGSEGGTVNTIRWWAKQQRGGNTHHSLLQMALDILCCPVEML</sequence>
<gene>
    <name evidence="1" type="ORF">PSTG_05454</name>
</gene>
<dbReference type="EMBL" id="AJIL01000030">
    <property type="protein sequence ID" value="KNF01354.1"/>
    <property type="molecule type" value="Genomic_DNA"/>
</dbReference>
<proteinExistence type="predicted"/>
<evidence type="ECO:0000313" key="1">
    <source>
        <dbReference type="EMBL" id="KNF01354.1"/>
    </source>
</evidence>
<organism evidence="1 2">
    <name type="scientific">Puccinia striiformis f. sp. tritici PST-78</name>
    <dbReference type="NCBI Taxonomy" id="1165861"/>
    <lineage>
        <taxon>Eukaryota</taxon>
        <taxon>Fungi</taxon>
        <taxon>Dikarya</taxon>
        <taxon>Basidiomycota</taxon>
        <taxon>Pucciniomycotina</taxon>
        <taxon>Pucciniomycetes</taxon>
        <taxon>Pucciniales</taxon>
        <taxon>Pucciniaceae</taxon>
        <taxon>Puccinia</taxon>
    </lineage>
</organism>
<protein>
    <submittedName>
        <fullName evidence="1">Uncharacterized protein</fullName>
    </submittedName>
</protein>